<name>A0AAV7KCZ0_9METZ</name>
<keyword evidence="6" id="KW-1185">Reference proteome</keyword>
<dbReference type="Pfam" id="PF13868">
    <property type="entry name" value="TPH"/>
    <property type="match status" value="1"/>
</dbReference>
<evidence type="ECO:0000256" key="3">
    <source>
        <dbReference type="SAM" id="MobiDB-lite"/>
    </source>
</evidence>
<dbReference type="GO" id="GO:0005879">
    <property type="term" value="C:axonemal microtubule"/>
    <property type="evidence" value="ECO:0007669"/>
    <property type="project" value="TreeGrafter"/>
</dbReference>
<dbReference type="InterPro" id="IPR043597">
    <property type="entry name" value="TPH_dom"/>
</dbReference>
<feature type="region of interest" description="Disordered" evidence="3">
    <location>
        <begin position="523"/>
        <end position="548"/>
    </location>
</feature>
<dbReference type="PANTHER" id="PTHR28663:SF1">
    <property type="entry name" value="CILIA- AND FLAGELLA- ASSOCIATED PROTEIN 210"/>
    <property type="match status" value="1"/>
</dbReference>
<accession>A0AAV7KCZ0</accession>
<proteinExistence type="predicted"/>
<organism evidence="5 6">
    <name type="scientific">Oopsacas minuta</name>
    <dbReference type="NCBI Taxonomy" id="111878"/>
    <lineage>
        <taxon>Eukaryota</taxon>
        <taxon>Metazoa</taxon>
        <taxon>Porifera</taxon>
        <taxon>Hexactinellida</taxon>
        <taxon>Hexasterophora</taxon>
        <taxon>Lyssacinosida</taxon>
        <taxon>Leucopsacidae</taxon>
        <taxon>Oopsacas</taxon>
    </lineage>
</organism>
<evidence type="ECO:0000313" key="6">
    <source>
        <dbReference type="Proteomes" id="UP001165289"/>
    </source>
</evidence>
<dbReference type="Proteomes" id="UP001165289">
    <property type="component" value="Unassembled WGS sequence"/>
</dbReference>
<comment type="caution">
    <text evidence="5">The sequence shown here is derived from an EMBL/GenBank/DDBJ whole genome shotgun (WGS) entry which is preliminary data.</text>
</comment>
<evidence type="ECO:0000256" key="1">
    <source>
        <dbReference type="ARBA" id="ARBA00023054"/>
    </source>
</evidence>
<feature type="coiled-coil region" evidence="2">
    <location>
        <begin position="344"/>
        <end position="399"/>
    </location>
</feature>
<feature type="region of interest" description="Disordered" evidence="3">
    <location>
        <begin position="47"/>
        <end position="69"/>
    </location>
</feature>
<feature type="domain" description="Trichohyalin-plectin-homology" evidence="4">
    <location>
        <begin position="137"/>
        <end position="479"/>
    </location>
</feature>
<gene>
    <name evidence="5" type="ORF">LOD99_15048</name>
</gene>
<dbReference type="InterPro" id="IPR039986">
    <property type="entry name" value="CFAP210"/>
</dbReference>
<feature type="coiled-coil region" evidence="2">
    <location>
        <begin position="167"/>
        <end position="282"/>
    </location>
</feature>
<protein>
    <submittedName>
        <fullName evidence="5">Coiled-coil domain-containing protein</fullName>
    </submittedName>
</protein>
<feature type="compositionally biased region" description="Basic and acidic residues" evidence="3">
    <location>
        <begin position="58"/>
        <end position="69"/>
    </location>
</feature>
<dbReference type="EMBL" id="JAKMXF010000066">
    <property type="protein sequence ID" value="KAI6659377.1"/>
    <property type="molecule type" value="Genomic_DNA"/>
</dbReference>
<dbReference type="AlphaFoldDB" id="A0AAV7KCZ0"/>
<reference evidence="5 6" key="1">
    <citation type="journal article" date="2023" name="BMC Biol.">
        <title>The compact genome of the sponge Oopsacas minuta (Hexactinellida) is lacking key metazoan core genes.</title>
        <authorList>
            <person name="Santini S."/>
            <person name="Schenkelaars Q."/>
            <person name="Jourda C."/>
            <person name="Duchesne M."/>
            <person name="Belahbib H."/>
            <person name="Rocher C."/>
            <person name="Selva M."/>
            <person name="Riesgo A."/>
            <person name="Vervoort M."/>
            <person name="Leys S.P."/>
            <person name="Kodjabachian L."/>
            <person name="Le Bivic A."/>
            <person name="Borchiellini C."/>
            <person name="Claverie J.M."/>
            <person name="Renard E."/>
        </authorList>
    </citation>
    <scope>NUCLEOTIDE SEQUENCE [LARGE SCALE GENOMIC DNA]</scope>
    <source>
        <strain evidence="5">SPO-2</strain>
    </source>
</reference>
<evidence type="ECO:0000259" key="4">
    <source>
        <dbReference type="Pfam" id="PF13868"/>
    </source>
</evidence>
<sequence>MSIGVPKRREHRMGVNDRTFSSDALTQLYDPNQKILILPEHELRRMTNSSLEQRKRKTELAKRRQEEKEALKQKARDIVKKWDNTIEGNRLRKLEARRIQAEKDELERQRLDAEEEKYRSEEKKVVLEKANQLRYFQTDRVKHLHRGLVLSEVLKERHQQVKLKQNIETERARRDDKFIELEKKEREVKELEEKKKKEHRIKEEAACRQEQLKQVQSKLETAESDRAQQLTEQKELDRLAEEYLKEEDLKEQAKRKQMIEYRSELEHQQVKMEEARQAAEQKAIIEENRNAIFVTTKRDMVVKRKAKEKELLGELRNLQDHLIDKLSIHMAQQVDTEDLRIAEAQRQGEEKRQKQEQVKFENREELTKDCKLHAQKVLREQERLQTEEIEKGREELSRRVDADRRFHEQQAKIHLEQIEESKCLQQNLMDQVKFEYEKKQTERDDNKFIADLNYKMLKQEEKQFQNYSTKLIEQVHKENPNIYPLVQAAKSGGGGGHGPIYDGKGGIRPSFQVRDATAIEMPSYIPHNQVPRRGYRRGETQKRLGFNL</sequence>
<evidence type="ECO:0000313" key="5">
    <source>
        <dbReference type="EMBL" id="KAI6659377.1"/>
    </source>
</evidence>
<evidence type="ECO:0000256" key="2">
    <source>
        <dbReference type="SAM" id="Coils"/>
    </source>
</evidence>
<dbReference type="PANTHER" id="PTHR28663">
    <property type="entry name" value="COILED-COIL DOMAIN-CONTAINING PROTEIN 173"/>
    <property type="match status" value="1"/>
</dbReference>
<keyword evidence="1 2" id="KW-0175">Coiled coil</keyword>